<dbReference type="CDD" id="cd02440">
    <property type="entry name" value="AdoMet_MTases"/>
    <property type="match status" value="1"/>
</dbReference>
<dbReference type="AlphaFoldDB" id="N1PEF5"/>
<reference evidence="3" key="1">
    <citation type="journal article" date="2012" name="PLoS Genet.">
        <title>The genomes of the fungal plant pathogens Cladosporium fulvum and Dothistroma septosporum reveal adaptation to different hosts and lifestyles but also signatures of common ancestry.</title>
        <authorList>
            <person name="de Wit P.J.G.M."/>
            <person name="van der Burgt A."/>
            <person name="Oekmen B."/>
            <person name="Stergiopoulos I."/>
            <person name="Abd-Elsalam K.A."/>
            <person name="Aerts A.L."/>
            <person name="Bahkali A.H."/>
            <person name="Beenen H.G."/>
            <person name="Chettri P."/>
            <person name="Cox M.P."/>
            <person name="Datema E."/>
            <person name="de Vries R.P."/>
            <person name="Dhillon B."/>
            <person name="Ganley A.R."/>
            <person name="Griffiths S.A."/>
            <person name="Guo Y."/>
            <person name="Hamelin R.C."/>
            <person name="Henrissat B."/>
            <person name="Kabir M.S."/>
            <person name="Jashni M.K."/>
            <person name="Kema G."/>
            <person name="Klaubauf S."/>
            <person name="Lapidus A."/>
            <person name="Levasseur A."/>
            <person name="Lindquist E."/>
            <person name="Mehrabi R."/>
            <person name="Ohm R.A."/>
            <person name="Owen T.J."/>
            <person name="Salamov A."/>
            <person name="Schwelm A."/>
            <person name="Schijlen E."/>
            <person name="Sun H."/>
            <person name="van den Burg H.A."/>
            <person name="van Ham R.C.H.J."/>
            <person name="Zhang S."/>
            <person name="Goodwin S.B."/>
            <person name="Grigoriev I.V."/>
            <person name="Collemare J."/>
            <person name="Bradshaw R.E."/>
        </authorList>
    </citation>
    <scope>NUCLEOTIDE SEQUENCE [LARGE SCALE GENOMIC DNA]</scope>
    <source>
        <strain evidence="3">NZE10 / CBS 128990</strain>
    </source>
</reference>
<evidence type="ECO:0000259" key="1">
    <source>
        <dbReference type="Pfam" id="PF13847"/>
    </source>
</evidence>
<name>N1PEF5_DOTSN</name>
<evidence type="ECO:0000313" key="3">
    <source>
        <dbReference type="Proteomes" id="UP000016933"/>
    </source>
</evidence>
<sequence length="270" mass="29846">MAAEKATYSHGHHASVVKHHAKRTVENSAAFLLPHIKKNSRILDIGSGPGSITIGFARLAPEGHVTGGDIVPEVLKEAEVLAKEQNIRNISFQQIDANALPFEDASFDITFCHQVLQHVGDPVGVLKEMRRVTKPGGLVAAREADYRAFVWYPEPKELDRWGEVYQGIGKANGAEPNAGRYLRKWAAEAGFTPSAVTFTWAPWNFQHEEAKQWGITWADRVRYSSFATSAKKHGMAGDADLESMAKAWLEWSEDPQAFIVVPNGEIVCEV</sequence>
<dbReference type="eggNOG" id="KOG1269">
    <property type="taxonomic scope" value="Eukaryota"/>
</dbReference>
<feature type="domain" description="Methyltransferase" evidence="1">
    <location>
        <begin position="36"/>
        <end position="148"/>
    </location>
</feature>
<dbReference type="HOGENOM" id="CLU_057148_1_0_1"/>
<dbReference type="PANTHER" id="PTHR43591:SF24">
    <property type="entry name" value="2-METHOXY-6-POLYPRENYL-1,4-BENZOQUINOL METHYLASE, MITOCHONDRIAL"/>
    <property type="match status" value="1"/>
</dbReference>
<organism evidence="2 3">
    <name type="scientific">Dothistroma septosporum (strain NZE10 / CBS 128990)</name>
    <name type="common">Red band needle blight fungus</name>
    <name type="synonym">Mycosphaerella pini</name>
    <dbReference type="NCBI Taxonomy" id="675120"/>
    <lineage>
        <taxon>Eukaryota</taxon>
        <taxon>Fungi</taxon>
        <taxon>Dikarya</taxon>
        <taxon>Ascomycota</taxon>
        <taxon>Pezizomycotina</taxon>
        <taxon>Dothideomycetes</taxon>
        <taxon>Dothideomycetidae</taxon>
        <taxon>Mycosphaerellales</taxon>
        <taxon>Mycosphaerellaceae</taxon>
        <taxon>Dothistroma</taxon>
    </lineage>
</organism>
<accession>N1PEF5</accession>
<protein>
    <recommendedName>
        <fullName evidence="1">Methyltransferase domain-containing protein</fullName>
    </recommendedName>
</protein>
<dbReference type="SUPFAM" id="SSF53335">
    <property type="entry name" value="S-adenosyl-L-methionine-dependent methyltransferases"/>
    <property type="match status" value="1"/>
</dbReference>
<dbReference type="PANTHER" id="PTHR43591">
    <property type="entry name" value="METHYLTRANSFERASE"/>
    <property type="match status" value="1"/>
</dbReference>
<dbReference type="InterPro" id="IPR025714">
    <property type="entry name" value="Methyltranfer_dom"/>
</dbReference>
<proteinExistence type="predicted"/>
<dbReference type="GO" id="GO:0008168">
    <property type="term" value="F:methyltransferase activity"/>
    <property type="evidence" value="ECO:0007669"/>
    <property type="project" value="TreeGrafter"/>
</dbReference>
<dbReference type="Proteomes" id="UP000016933">
    <property type="component" value="Unassembled WGS sequence"/>
</dbReference>
<dbReference type="OMA" id="DYAAMTW"/>
<dbReference type="InterPro" id="IPR029063">
    <property type="entry name" value="SAM-dependent_MTases_sf"/>
</dbReference>
<dbReference type="OrthoDB" id="10017101at2759"/>
<gene>
    <name evidence="2" type="ORF">DOTSEDRAFT_74159</name>
</gene>
<reference evidence="2 3" key="2">
    <citation type="journal article" date="2012" name="PLoS Pathog.">
        <title>Diverse lifestyles and strategies of plant pathogenesis encoded in the genomes of eighteen Dothideomycetes fungi.</title>
        <authorList>
            <person name="Ohm R.A."/>
            <person name="Feau N."/>
            <person name="Henrissat B."/>
            <person name="Schoch C.L."/>
            <person name="Horwitz B.A."/>
            <person name="Barry K.W."/>
            <person name="Condon B.J."/>
            <person name="Copeland A.C."/>
            <person name="Dhillon B."/>
            <person name="Glaser F."/>
            <person name="Hesse C.N."/>
            <person name="Kosti I."/>
            <person name="LaButti K."/>
            <person name="Lindquist E.A."/>
            <person name="Lucas S."/>
            <person name="Salamov A.A."/>
            <person name="Bradshaw R.E."/>
            <person name="Ciuffetti L."/>
            <person name="Hamelin R.C."/>
            <person name="Kema G.H.J."/>
            <person name="Lawrence C."/>
            <person name="Scott J.A."/>
            <person name="Spatafora J.W."/>
            <person name="Turgeon B.G."/>
            <person name="de Wit P.J.G.M."/>
            <person name="Zhong S."/>
            <person name="Goodwin S.B."/>
            <person name="Grigoriev I.V."/>
        </authorList>
    </citation>
    <scope>NUCLEOTIDE SEQUENCE [LARGE SCALE GENOMIC DNA]</scope>
    <source>
        <strain evidence="3">NZE10 / CBS 128990</strain>
    </source>
</reference>
<evidence type="ECO:0000313" key="2">
    <source>
        <dbReference type="EMBL" id="EME40499.1"/>
    </source>
</evidence>
<dbReference type="Pfam" id="PF13847">
    <property type="entry name" value="Methyltransf_31"/>
    <property type="match status" value="1"/>
</dbReference>
<dbReference type="STRING" id="675120.N1PEF5"/>
<dbReference type="Gene3D" id="3.40.50.150">
    <property type="entry name" value="Vaccinia Virus protein VP39"/>
    <property type="match status" value="1"/>
</dbReference>
<keyword evidence="3" id="KW-1185">Reference proteome</keyword>
<dbReference type="EMBL" id="KB446543">
    <property type="protein sequence ID" value="EME40499.1"/>
    <property type="molecule type" value="Genomic_DNA"/>
</dbReference>